<accession>A0AAV4GNJ8</accession>
<organism evidence="1 2">
    <name type="scientific">Elysia marginata</name>
    <dbReference type="NCBI Taxonomy" id="1093978"/>
    <lineage>
        <taxon>Eukaryota</taxon>
        <taxon>Metazoa</taxon>
        <taxon>Spiralia</taxon>
        <taxon>Lophotrochozoa</taxon>
        <taxon>Mollusca</taxon>
        <taxon>Gastropoda</taxon>
        <taxon>Heterobranchia</taxon>
        <taxon>Euthyneura</taxon>
        <taxon>Panpulmonata</taxon>
        <taxon>Sacoglossa</taxon>
        <taxon>Placobranchoidea</taxon>
        <taxon>Plakobranchidae</taxon>
        <taxon>Elysia</taxon>
    </lineage>
</organism>
<dbReference type="EMBL" id="BMAT01005082">
    <property type="protein sequence ID" value="GFR87342.1"/>
    <property type="molecule type" value="Genomic_DNA"/>
</dbReference>
<gene>
    <name evidence="1" type="ORF">ElyMa_002491300</name>
</gene>
<keyword evidence="2" id="KW-1185">Reference proteome</keyword>
<dbReference type="AlphaFoldDB" id="A0AAV4GNJ8"/>
<dbReference type="Proteomes" id="UP000762676">
    <property type="component" value="Unassembled WGS sequence"/>
</dbReference>
<sequence length="103" mass="11307">MHGHFPPAGFRILFYRTAISGERRRLTGFPAVGRFQDLAKIIHDLCQSADSRIGNSGGALKVRSYISILPPPLPSHPLPWVSSDILVLGSIWVVKLFMGNGLL</sequence>
<name>A0AAV4GNJ8_9GAST</name>
<evidence type="ECO:0000313" key="2">
    <source>
        <dbReference type="Proteomes" id="UP000762676"/>
    </source>
</evidence>
<reference evidence="1 2" key="1">
    <citation type="journal article" date="2021" name="Elife">
        <title>Chloroplast acquisition without the gene transfer in kleptoplastic sea slugs, Plakobranchus ocellatus.</title>
        <authorList>
            <person name="Maeda T."/>
            <person name="Takahashi S."/>
            <person name="Yoshida T."/>
            <person name="Shimamura S."/>
            <person name="Takaki Y."/>
            <person name="Nagai Y."/>
            <person name="Toyoda A."/>
            <person name="Suzuki Y."/>
            <person name="Arimoto A."/>
            <person name="Ishii H."/>
            <person name="Satoh N."/>
            <person name="Nishiyama T."/>
            <person name="Hasebe M."/>
            <person name="Maruyama T."/>
            <person name="Minagawa J."/>
            <person name="Obokata J."/>
            <person name="Shigenobu S."/>
        </authorList>
    </citation>
    <scope>NUCLEOTIDE SEQUENCE [LARGE SCALE GENOMIC DNA]</scope>
</reference>
<evidence type="ECO:0000313" key="1">
    <source>
        <dbReference type="EMBL" id="GFR87342.1"/>
    </source>
</evidence>
<comment type="caution">
    <text evidence="1">The sequence shown here is derived from an EMBL/GenBank/DDBJ whole genome shotgun (WGS) entry which is preliminary data.</text>
</comment>
<protein>
    <submittedName>
        <fullName evidence="1">Uncharacterized protein</fullName>
    </submittedName>
</protein>
<proteinExistence type="predicted"/>